<evidence type="ECO:0000256" key="1">
    <source>
        <dbReference type="SAM" id="Phobius"/>
    </source>
</evidence>
<evidence type="ECO:0000313" key="2">
    <source>
        <dbReference type="EMBL" id="MEQ2253331.1"/>
    </source>
</evidence>
<gene>
    <name evidence="2" type="ORF">ILYODFUR_030997</name>
</gene>
<keyword evidence="1" id="KW-1133">Transmembrane helix</keyword>
<keyword evidence="3" id="KW-1185">Reference proteome</keyword>
<reference evidence="2 3" key="1">
    <citation type="submission" date="2021-06" db="EMBL/GenBank/DDBJ databases">
        <authorList>
            <person name="Palmer J.M."/>
        </authorList>
    </citation>
    <scope>NUCLEOTIDE SEQUENCE [LARGE SCALE GENOMIC DNA]</scope>
    <source>
        <strain evidence="3">if_2019</strain>
        <tissue evidence="2">Muscle</tissue>
    </source>
</reference>
<name>A0ABV0V8A1_9TELE</name>
<protein>
    <submittedName>
        <fullName evidence="2">Uncharacterized protein</fullName>
    </submittedName>
</protein>
<organism evidence="2 3">
    <name type="scientific">Ilyodon furcidens</name>
    <name type="common">goldbreast splitfin</name>
    <dbReference type="NCBI Taxonomy" id="33524"/>
    <lineage>
        <taxon>Eukaryota</taxon>
        <taxon>Metazoa</taxon>
        <taxon>Chordata</taxon>
        <taxon>Craniata</taxon>
        <taxon>Vertebrata</taxon>
        <taxon>Euteleostomi</taxon>
        <taxon>Actinopterygii</taxon>
        <taxon>Neopterygii</taxon>
        <taxon>Teleostei</taxon>
        <taxon>Neoteleostei</taxon>
        <taxon>Acanthomorphata</taxon>
        <taxon>Ovalentaria</taxon>
        <taxon>Atherinomorphae</taxon>
        <taxon>Cyprinodontiformes</taxon>
        <taxon>Goodeidae</taxon>
        <taxon>Ilyodon</taxon>
    </lineage>
</organism>
<dbReference type="EMBL" id="JAHRIQ010097400">
    <property type="protein sequence ID" value="MEQ2253331.1"/>
    <property type="molecule type" value="Genomic_DNA"/>
</dbReference>
<dbReference type="Proteomes" id="UP001482620">
    <property type="component" value="Unassembled WGS sequence"/>
</dbReference>
<proteinExistence type="predicted"/>
<evidence type="ECO:0000313" key="3">
    <source>
        <dbReference type="Proteomes" id="UP001482620"/>
    </source>
</evidence>
<accession>A0ABV0V8A1</accession>
<sequence length="104" mass="11640">MCSLSSSRLENWLRVDLLRCLSLLDKASKGATTINVLILFMYFMNLFVSLFSQTPSRSCQMATHTEPGSGSAGGFFLLMCFATCMLCMRDCYKVPLNLTEMVDN</sequence>
<comment type="caution">
    <text evidence="2">The sequence shown here is derived from an EMBL/GenBank/DDBJ whole genome shotgun (WGS) entry which is preliminary data.</text>
</comment>
<keyword evidence="1" id="KW-0472">Membrane</keyword>
<feature type="transmembrane region" description="Helical" evidence="1">
    <location>
        <begin position="32"/>
        <end position="51"/>
    </location>
</feature>
<keyword evidence="1" id="KW-0812">Transmembrane</keyword>